<dbReference type="EMBL" id="KN414257">
    <property type="protein sequence ID" value="KHG19889.1"/>
    <property type="molecule type" value="Genomic_DNA"/>
</dbReference>
<gene>
    <name evidence="1" type="ORF">F383_24755</name>
</gene>
<accession>A0A0B0P6Z4</accession>
<sequence>MPYTIYTSFKSTKKLIDSVTMLLMIPESKLASILYKT</sequence>
<reference evidence="2" key="1">
    <citation type="submission" date="2014-09" db="EMBL/GenBank/DDBJ databases">
        <authorList>
            <person name="Mudge J."/>
            <person name="Ramaraj T."/>
            <person name="Lindquist I.E."/>
            <person name="Bharti A.K."/>
            <person name="Sundararajan A."/>
            <person name="Cameron C.T."/>
            <person name="Woodward J.E."/>
            <person name="May G.D."/>
            <person name="Brubaker C."/>
            <person name="Broadhvest J."/>
            <person name="Wilkins T.A."/>
        </authorList>
    </citation>
    <scope>NUCLEOTIDE SEQUENCE</scope>
    <source>
        <strain evidence="2">cv. AKA8401</strain>
    </source>
</reference>
<dbReference type="Proteomes" id="UP000032142">
    <property type="component" value="Unassembled WGS sequence"/>
</dbReference>
<organism evidence="1 2">
    <name type="scientific">Gossypium arboreum</name>
    <name type="common">Tree cotton</name>
    <name type="synonym">Gossypium nanking</name>
    <dbReference type="NCBI Taxonomy" id="29729"/>
    <lineage>
        <taxon>Eukaryota</taxon>
        <taxon>Viridiplantae</taxon>
        <taxon>Streptophyta</taxon>
        <taxon>Embryophyta</taxon>
        <taxon>Tracheophyta</taxon>
        <taxon>Spermatophyta</taxon>
        <taxon>Magnoliopsida</taxon>
        <taxon>eudicotyledons</taxon>
        <taxon>Gunneridae</taxon>
        <taxon>Pentapetalae</taxon>
        <taxon>rosids</taxon>
        <taxon>malvids</taxon>
        <taxon>Malvales</taxon>
        <taxon>Malvaceae</taxon>
        <taxon>Malvoideae</taxon>
        <taxon>Gossypium</taxon>
    </lineage>
</organism>
<evidence type="ECO:0000313" key="2">
    <source>
        <dbReference type="Proteomes" id="UP000032142"/>
    </source>
</evidence>
<name>A0A0B0P6Z4_GOSAR</name>
<proteinExistence type="predicted"/>
<evidence type="ECO:0000313" key="1">
    <source>
        <dbReference type="EMBL" id="KHG19889.1"/>
    </source>
</evidence>
<keyword evidence="2" id="KW-1185">Reference proteome</keyword>
<protein>
    <submittedName>
        <fullName evidence="1">Uncharacterized protein</fullName>
    </submittedName>
</protein>
<dbReference type="AlphaFoldDB" id="A0A0B0P6Z4"/>